<name>A0A4R3Z2P5_9GAMM</name>
<dbReference type="FunFam" id="2.40.10.120:FF:000001">
    <property type="entry name" value="Periplasmic serine endoprotease DegP-like"/>
    <property type="match status" value="1"/>
</dbReference>
<dbReference type="SMART" id="SM00228">
    <property type="entry name" value="PDZ"/>
    <property type="match status" value="2"/>
</dbReference>
<keyword evidence="18" id="KW-1185">Reference proteome</keyword>
<gene>
    <name evidence="17" type="ORF">EDC52_102549</name>
</gene>
<evidence type="ECO:0000256" key="14">
    <source>
        <dbReference type="SAM" id="MobiDB-lite"/>
    </source>
</evidence>
<evidence type="ECO:0000256" key="1">
    <source>
        <dbReference type="ARBA" id="ARBA00001772"/>
    </source>
</evidence>
<feature type="binding site" evidence="13">
    <location>
        <begin position="284"/>
        <end position="286"/>
    </location>
    <ligand>
        <name>substrate</name>
    </ligand>
</feature>
<dbReference type="PROSITE" id="PS50106">
    <property type="entry name" value="PDZ"/>
    <property type="match status" value="2"/>
</dbReference>
<comment type="similarity">
    <text evidence="3">Belongs to the peptidase S1C family.</text>
</comment>
<accession>A0A4R3Z2P5</accession>
<dbReference type="NCBIfam" id="TIGR02037">
    <property type="entry name" value="degP_htrA_DO"/>
    <property type="match status" value="1"/>
</dbReference>
<dbReference type="CDD" id="cd23084">
    <property type="entry name" value="cpPDZ2_DegP-like"/>
    <property type="match status" value="1"/>
</dbReference>
<dbReference type="FunFam" id="2.40.10.10:FF:000001">
    <property type="entry name" value="Periplasmic serine protease DegS"/>
    <property type="match status" value="1"/>
</dbReference>
<dbReference type="InterPro" id="IPR011782">
    <property type="entry name" value="Pept_S1C_Do"/>
</dbReference>
<feature type="compositionally biased region" description="Low complexity" evidence="14">
    <location>
        <begin position="50"/>
        <end position="71"/>
    </location>
</feature>
<sequence length="526" mass="53708">MKKANLVLSALVLSLGLTMNLLPASAAETASAASGQPAAEPAPTGGQPSPGQAPMGGQQTPGQAPTGGQQMPTLAPMLEKVMPSVVSISVEGSLPAASAGPAGIPEQFQQFFGQNSPLCQDGSPFQASPLCQGGAEGGDGTEGSDGGDDSAQNAPARQQFQALGAGVVIDAAKGYVVTNNHVVNDATKIQVQLGDGRRFDATVIGKDPRSDIALVQLKDFKNLTAIKMADSDQLRVGDYTVAIGNPYGLGETATSGIVSALGRSGLNIENYENFIQTDAAINRGNSGGALVNLNGELIGINTAILAPGGGNIGIGFAIPSNMVKNLTTQMVAYGQVRRGEIGILGAELTSDLAKAMKVDAQRGAFVSQVLPNSAAAKAGVKAGDVIVTMNGKAISSFAAFRAEVSSQPVGTKMVLGLLREGKPVNVTVTLEQSTQSQLDSAAVYIGIEGAELSNTETGSEKGVKVDNVKAGSKAERIGLKKGDIILGLNQQPVQNIAELRKVLDSKPAVLALNIKRGDASLYLLAQ</sequence>
<feature type="active site" description="Charge relay system" evidence="12">
    <location>
        <position position="181"/>
    </location>
</feature>
<keyword evidence="9" id="KW-0720">Serine protease</keyword>
<keyword evidence="8" id="KW-0378">Hydrolase</keyword>
<evidence type="ECO:0000256" key="2">
    <source>
        <dbReference type="ARBA" id="ARBA00004196"/>
    </source>
</evidence>
<evidence type="ECO:0000313" key="17">
    <source>
        <dbReference type="EMBL" id="TCV99207.1"/>
    </source>
</evidence>
<evidence type="ECO:0000256" key="13">
    <source>
        <dbReference type="PIRSR" id="PIRSR611782-2"/>
    </source>
</evidence>
<protein>
    <recommendedName>
        <fullName evidence="4">peptidase Do</fullName>
        <ecNumber evidence="4">3.4.21.107</ecNumber>
    </recommendedName>
    <alternativeName>
        <fullName evidence="11">Protease Do</fullName>
    </alternativeName>
</protein>
<dbReference type="AlphaFoldDB" id="A0A4R3Z2P5"/>
<evidence type="ECO:0000256" key="5">
    <source>
        <dbReference type="ARBA" id="ARBA00022670"/>
    </source>
</evidence>
<dbReference type="Pfam" id="PF13365">
    <property type="entry name" value="Trypsin_2"/>
    <property type="match status" value="1"/>
</dbReference>
<feature type="region of interest" description="Disordered" evidence="14">
    <location>
        <begin position="32"/>
        <end position="71"/>
    </location>
</feature>
<dbReference type="Pfam" id="PF13180">
    <property type="entry name" value="PDZ_2"/>
    <property type="match status" value="1"/>
</dbReference>
<comment type="caution">
    <text evidence="17">The sequence shown here is derived from an EMBL/GenBank/DDBJ whole genome shotgun (WGS) entry which is preliminary data.</text>
</comment>
<evidence type="ECO:0000256" key="3">
    <source>
        <dbReference type="ARBA" id="ARBA00010541"/>
    </source>
</evidence>
<evidence type="ECO:0000256" key="11">
    <source>
        <dbReference type="ARBA" id="ARBA00032850"/>
    </source>
</evidence>
<dbReference type="NCBIfam" id="NF008189">
    <property type="entry name" value="PRK10942.1"/>
    <property type="match status" value="1"/>
</dbReference>
<feature type="binding site" evidence="13">
    <location>
        <begin position="302"/>
        <end position="306"/>
    </location>
    <ligand>
        <name>substrate</name>
    </ligand>
</feature>
<dbReference type="PANTHER" id="PTHR22939:SF129">
    <property type="entry name" value="SERINE PROTEASE HTRA2, MITOCHONDRIAL"/>
    <property type="match status" value="1"/>
</dbReference>
<dbReference type="FunFam" id="2.30.42.10:FF:000037">
    <property type="entry name" value="Periplasmic serine endoprotease DegP-like"/>
    <property type="match status" value="1"/>
</dbReference>
<evidence type="ECO:0000256" key="4">
    <source>
        <dbReference type="ARBA" id="ARBA00013035"/>
    </source>
</evidence>
<dbReference type="GO" id="GO:0004252">
    <property type="term" value="F:serine-type endopeptidase activity"/>
    <property type="evidence" value="ECO:0007669"/>
    <property type="project" value="InterPro"/>
</dbReference>
<evidence type="ECO:0000256" key="15">
    <source>
        <dbReference type="SAM" id="SignalP"/>
    </source>
</evidence>
<evidence type="ECO:0000256" key="12">
    <source>
        <dbReference type="PIRSR" id="PIRSR611782-1"/>
    </source>
</evidence>
<feature type="compositionally biased region" description="Gly residues" evidence="14">
    <location>
        <begin position="134"/>
        <end position="144"/>
    </location>
</feature>
<dbReference type="RefSeq" id="WP_407924198.1">
    <property type="nucleotide sequence ID" value="NZ_SMCR01000002.1"/>
</dbReference>
<proteinExistence type="inferred from homology"/>
<dbReference type="FunFam" id="2.30.42.10:FF:000050">
    <property type="entry name" value="Periplasmic serine endoprotease DegP-like"/>
    <property type="match status" value="1"/>
</dbReference>
<dbReference type="PANTHER" id="PTHR22939">
    <property type="entry name" value="SERINE PROTEASE FAMILY S1C HTRA-RELATED"/>
    <property type="match status" value="1"/>
</dbReference>
<dbReference type="PRINTS" id="PR00834">
    <property type="entry name" value="PROTEASES2C"/>
</dbReference>
<dbReference type="InterPro" id="IPR001478">
    <property type="entry name" value="PDZ"/>
</dbReference>
<evidence type="ECO:0000259" key="16">
    <source>
        <dbReference type="PROSITE" id="PS50106"/>
    </source>
</evidence>
<feature type="active site" description="Charge relay system" evidence="12">
    <location>
        <position position="286"/>
    </location>
</feature>
<evidence type="ECO:0000256" key="9">
    <source>
        <dbReference type="ARBA" id="ARBA00022825"/>
    </source>
</evidence>
<comment type="subcellular location">
    <subcellularLocation>
        <location evidence="2">Cell envelope</location>
    </subcellularLocation>
</comment>
<evidence type="ECO:0000256" key="10">
    <source>
        <dbReference type="ARBA" id="ARBA00023016"/>
    </source>
</evidence>
<feature type="binding site" evidence="13">
    <location>
        <position position="181"/>
    </location>
    <ligand>
        <name>substrate</name>
    </ligand>
</feature>
<dbReference type="InterPro" id="IPR001940">
    <property type="entry name" value="Peptidase_S1C"/>
</dbReference>
<dbReference type="SUPFAM" id="SSF50156">
    <property type="entry name" value="PDZ domain-like"/>
    <property type="match status" value="2"/>
</dbReference>
<comment type="catalytic activity">
    <reaction evidence="1">
        <text>Acts on substrates that are at least partially unfolded. The cleavage site P1 residue is normally between a pair of hydrophobic residues, such as Val-|-Val.</text>
        <dbReference type="EC" id="3.4.21.107"/>
    </reaction>
</comment>
<dbReference type="GO" id="GO:0051603">
    <property type="term" value="P:proteolysis involved in protein catabolic process"/>
    <property type="evidence" value="ECO:0007669"/>
    <property type="project" value="UniProtKB-ARBA"/>
</dbReference>
<keyword evidence="10" id="KW-0346">Stress response</keyword>
<keyword evidence="5 17" id="KW-0645">Protease</keyword>
<evidence type="ECO:0000256" key="6">
    <source>
        <dbReference type="ARBA" id="ARBA00022729"/>
    </source>
</evidence>
<feature type="binding site" evidence="13">
    <location>
        <position position="211"/>
    </location>
    <ligand>
        <name>substrate</name>
    </ligand>
</feature>
<feature type="signal peptide" evidence="15">
    <location>
        <begin position="1"/>
        <end position="26"/>
    </location>
</feature>
<keyword evidence="6 15" id="KW-0732">Signal</keyword>
<feature type="compositionally biased region" description="Polar residues" evidence="14">
    <location>
        <begin position="115"/>
        <end position="126"/>
    </location>
</feature>
<organism evidence="17 18">
    <name type="scientific">Biostraticola tofi</name>
    <dbReference type="NCBI Taxonomy" id="466109"/>
    <lineage>
        <taxon>Bacteria</taxon>
        <taxon>Pseudomonadati</taxon>
        <taxon>Pseudomonadota</taxon>
        <taxon>Gammaproteobacteria</taxon>
        <taxon>Enterobacterales</taxon>
        <taxon>Bruguierivoracaceae</taxon>
        <taxon>Biostraticola</taxon>
    </lineage>
</organism>
<feature type="domain" description="PDZ" evidence="16">
    <location>
        <begin position="330"/>
        <end position="421"/>
    </location>
</feature>
<reference evidence="17 18" key="1">
    <citation type="submission" date="2019-03" db="EMBL/GenBank/DDBJ databases">
        <title>Genomic Encyclopedia of Type Strains, Phase IV (KMG-IV): sequencing the most valuable type-strain genomes for metagenomic binning, comparative biology and taxonomic classification.</title>
        <authorList>
            <person name="Goeker M."/>
        </authorList>
    </citation>
    <scope>NUCLEOTIDE SEQUENCE [LARGE SCALE GENOMIC DNA]</scope>
    <source>
        <strain evidence="17 18">DSM 19580</strain>
    </source>
</reference>
<dbReference type="SUPFAM" id="SSF50494">
    <property type="entry name" value="Trypsin-like serine proteases"/>
    <property type="match status" value="1"/>
</dbReference>
<feature type="domain" description="PDZ" evidence="16">
    <location>
        <begin position="427"/>
        <end position="518"/>
    </location>
</feature>
<feature type="chain" id="PRO_5039216010" description="peptidase Do" evidence="15">
    <location>
        <begin position="27"/>
        <end position="526"/>
    </location>
</feature>
<feature type="region of interest" description="Disordered" evidence="14">
    <location>
        <begin position="115"/>
        <end position="153"/>
    </location>
</feature>
<evidence type="ECO:0000313" key="18">
    <source>
        <dbReference type="Proteomes" id="UP000295719"/>
    </source>
</evidence>
<dbReference type="Proteomes" id="UP000295719">
    <property type="component" value="Unassembled WGS sequence"/>
</dbReference>
<keyword evidence="7" id="KW-0677">Repeat</keyword>
<feature type="compositionally biased region" description="Low complexity" evidence="14">
    <location>
        <begin position="32"/>
        <end position="43"/>
    </location>
</feature>
<feature type="active site" description="Charge relay system" evidence="12">
    <location>
        <position position="211"/>
    </location>
</feature>
<dbReference type="GO" id="GO:0030313">
    <property type="term" value="C:cell envelope"/>
    <property type="evidence" value="ECO:0007669"/>
    <property type="project" value="UniProtKB-SubCell"/>
</dbReference>
<evidence type="ECO:0000256" key="7">
    <source>
        <dbReference type="ARBA" id="ARBA00022737"/>
    </source>
</evidence>
<dbReference type="InterPro" id="IPR009003">
    <property type="entry name" value="Peptidase_S1_PA"/>
</dbReference>
<dbReference type="Gene3D" id="2.30.42.10">
    <property type="match status" value="2"/>
</dbReference>
<evidence type="ECO:0000256" key="8">
    <source>
        <dbReference type="ARBA" id="ARBA00022801"/>
    </source>
</evidence>
<dbReference type="EMBL" id="SMCR01000002">
    <property type="protein sequence ID" value="TCV99207.1"/>
    <property type="molecule type" value="Genomic_DNA"/>
</dbReference>
<feature type="binding site" evidence="13">
    <location>
        <position position="91"/>
    </location>
    <ligand>
        <name>substrate</name>
    </ligand>
</feature>
<dbReference type="EC" id="3.4.21.107" evidence="4"/>
<dbReference type="Gene3D" id="2.40.10.120">
    <property type="match status" value="1"/>
</dbReference>
<dbReference type="InterPro" id="IPR036034">
    <property type="entry name" value="PDZ_sf"/>
</dbReference>
<dbReference type="Pfam" id="PF00595">
    <property type="entry name" value="PDZ"/>
    <property type="match status" value="1"/>
</dbReference>